<name>A0ABS8W010_DATST</name>
<dbReference type="Gene3D" id="1.10.510.10">
    <property type="entry name" value="Transferase(Phosphotransferase) domain 1"/>
    <property type="match status" value="1"/>
</dbReference>
<dbReference type="Gene3D" id="3.30.200.20">
    <property type="entry name" value="Phosphorylase Kinase, domain 1"/>
    <property type="match status" value="1"/>
</dbReference>
<sequence length="110" mass="12077">MANNDAVFGTGTAPCLISLSDQLFLIGSPDDASLGFLRICLKDAHLLIQAGDTVDEALCHPHLAPLHDINEEPVCPRPFSLDFEQPSLTEDNIKELIWREAAKFNPDPTH</sequence>
<evidence type="ECO:0000313" key="2">
    <source>
        <dbReference type="Proteomes" id="UP000823775"/>
    </source>
</evidence>
<dbReference type="EMBL" id="JACEIK010006063">
    <property type="protein sequence ID" value="MCE2055028.1"/>
    <property type="molecule type" value="Genomic_DNA"/>
</dbReference>
<keyword evidence="2" id="KW-1185">Reference proteome</keyword>
<keyword evidence="1" id="KW-0418">Kinase</keyword>
<dbReference type="Proteomes" id="UP000823775">
    <property type="component" value="Unassembled WGS sequence"/>
</dbReference>
<proteinExistence type="predicted"/>
<reference evidence="1 2" key="1">
    <citation type="journal article" date="2021" name="BMC Genomics">
        <title>Datura genome reveals duplications of psychoactive alkaloid biosynthetic genes and high mutation rate following tissue culture.</title>
        <authorList>
            <person name="Rajewski A."/>
            <person name="Carter-House D."/>
            <person name="Stajich J."/>
            <person name="Litt A."/>
        </authorList>
    </citation>
    <scope>NUCLEOTIDE SEQUENCE [LARGE SCALE GENOMIC DNA]</scope>
    <source>
        <strain evidence="1">AR-01</strain>
    </source>
</reference>
<gene>
    <name evidence="1" type="primary">MPK11_2</name>
    <name evidence="1" type="ORF">HAX54_041808</name>
</gene>
<keyword evidence="1" id="KW-0808">Transferase</keyword>
<dbReference type="GO" id="GO:0016301">
    <property type="term" value="F:kinase activity"/>
    <property type="evidence" value="ECO:0007669"/>
    <property type="project" value="UniProtKB-KW"/>
</dbReference>
<comment type="caution">
    <text evidence="1">The sequence shown here is derived from an EMBL/GenBank/DDBJ whole genome shotgun (WGS) entry which is preliminary data.</text>
</comment>
<protein>
    <submittedName>
        <fullName evidence="1">Mitogen-activated protein kinase 11</fullName>
    </submittedName>
</protein>
<organism evidence="1 2">
    <name type="scientific">Datura stramonium</name>
    <name type="common">Jimsonweed</name>
    <name type="synonym">Common thornapple</name>
    <dbReference type="NCBI Taxonomy" id="4076"/>
    <lineage>
        <taxon>Eukaryota</taxon>
        <taxon>Viridiplantae</taxon>
        <taxon>Streptophyta</taxon>
        <taxon>Embryophyta</taxon>
        <taxon>Tracheophyta</taxon>
        <taxon>Spermatophyta</taxon>
        <taxon>Magnoliopsida</taxon>
        <taxon>eudicotyledons</taxon>
        <taxon>Gunneridae</taxon>
        <taxon>Pentapetalae</taxon>
        <taxon>asterids</taxon>
        <taxon>lamiids</taxon>
        <taxon>Solanales</taxon>
        <taxon>Solanaceae</taxon>
        <taxon>Solanoideae</taxon>
        <taxon>Datureae</taxon>
        <taxon>Datura</taxon>
    </lineage>
</organism>
<accession>A0ABS8W010</accession>
<evidence type="ECO:0000313" key="1">
    <source>
        <dbReference type="EMBL" id="MCE2055028.1"/>
    </source>
</evidence>